<protein>
    <submittedName>
        <fullName evidence="1">Uncharacterized protein</fullName>
    </submittedName>
</protein>
<evidence type="ECO:0000313" key="1">
    <source>
        <dbReference type="EMBL" id="EAO0729479.1"/>
    </source>
</evidence>
<comment type="caution">
    <text evidence="1">The sequence shown here is derived from an EMBL/GenBank/DDBJ whole genome shotgun (WGS) entry which is preliminary data.</text>
</comment>
<gene>
    <name evidence="1" type="ORF">EW248_03205</name>
</gene>
<proteinExistence type="predicted"/>
<reference evidence="1" key="1">
    <citation type="submission" date="2019-02" db="EMBL/GenBank/DDBJ databases">
        <authorList>
            <consortium name="PulseNet: The National Subtyping Network for Foodborne Disease Surveillance"/>
            <person name="Tarr C.L."/>
            <person name="Trees E."/>
            <person name="Katz L.S."/>
            <person name="Carleton-Romer H.A."/>
            <person name="Stroika S."/>
            <person name="Kucerova Z."/>
            <person name="Roache K.F."/>
            <person name="Sabol A.L."/>
            <person name="Besser J."/>
            <person name="Gerner-Smidt P."/>
        </authorList>
    </citation>
    <scope>NUCLEOTIDE SEQUENCE</scope>
    <source>
        <strain evidence="1">PNUSAS067109</strain>
    </source>
</reference>
<sequence>MLASREFSLFFLTVRFLSFSHTNHMECLISRAFLNISHKTVTICAVIHINVTYLYLTSRPHWEQRGCLNELRCLPLNKIRATEATIC</sequence>
<name>A0A5T3Z5F3_SALER</name>
<accession>A0A5T3Z5F3</accession>
<dbReference type="EMBL" id="AACZYW010000006">
    <property type="protein sequence ID" value="EAO0729479.1"/>
    <property type="molecule type" value="Genomic_DNA"/>
</dbReference>
<organism evidence="1">
    <name type="scientific">Salmonella enterica</name>
    <name type="common">Salmonella choleraesuis</name>
    <dbReference type="NCBI Taxonomy" id="28901"/>
    <lineage>
        <taxon>Bacteria</taxon>
        <taxon>Pseudomonadati</taxon>
        <taxon>Pseudomonadota</taxon>
        <taxon>Gammaproteobacteria</taxon>
        <taxon>Enterobacterales</taxon>
        <taxon>Enterobacteriaceae</taxon>
        <taxon>Salmonella</taxon>
    </lineage>
</organism>
<dbReference type="AlphaFoldDB" id="A0A5T3Z5F3"/>